<accession>A0A6J7BJE4</accession>
<organism evidence="1">
    <name type="scientific">freshwater metagenome</name>
    <dbReference type="NCBI Taxonomy" id="449393"/>
    <lineage>
        <taxon>unclassified sequences</taxon>
        <taxon>metagenomes</taxon>
        <taxon>ecological metagenomes</taxon>
    </lineage>
</organism>
<name>A0A6J7BJE4_9ZZZZ</name>
<evidence type="ECO:0000313" key="1">
    <source>
        <dbReference type="EMBL" id="CAB4845430.1"/>
    </source>
</evidence>
<reference evidence="1" key="1">
    <citation type="submission" date="2020-05" db="EMBL/GenBank/DDBJ databases">
        <authorList>
            <person name="Chiriac C."/>
            <person name="Salcher M."/>
            <person name="Ghai R."/>
            <person name="Kavagutti S V."/>
        </authorList>
    </citation>
    <scope>NUCLEOTIDE SEQUENCE</scope>
</reference>
<gene>
    <name evidence="1" type="ORF">UFOPK3266_01602</name>
</gene>
<dbReference type="EMBL" id="CAFBAA010000062">
    <property type="protein sequence ID" value="CAB4845430.1"/>
    <property type="molecule type" value="Genomic_DNA"/>
</dbReference>
<dbReference type="AlphaFoldDB" id="A0A6J7BJE4"/>
<sequence>MGKVPPTSTKPVPVIVIAVPPASLPDAGVTPVIVGATANDGAAGSTAKPKVRTPIIAILTFAETLISLRTERSFIEFIEVFRNIRFST</sequence>
<proteinExistence type="predicted"/>
<protein>
    <submittedName>
        <fullName evidence="1">Unannotated protein</fullName>
    </submittedName>
</protein>